<sequence length="117" mass="13320">MQKLSRADERTFDKTVEASWITQGLNRQDKLTITEQVDHVQLGLTTQGLTLPLRVNTDETQMPTILILHRSLNRASIRSPRLEGLTQNPAYWSSRITGKPNQVCDPLLHSRNGVDMR</sequence>
<dbReference type="AlphaFoldDB" id="A0AAN9HT69"/>
<name>A0AAN9HT69_CROPI</name>
<dbReference type="EMBL" id="JAYWIO010000007">
    <property type="protein sequence ID" value="KAK7251135.1"/>
    <property type="molecule type" value="Genomic_DNA"/>
</dbReference>
<keyword evidence="2" id="KW-1185">Reference proteome</keyword>
<reference evidence="1 2" key="1">
    <citation type="submission" date="2024-01" db="EMBL/GenBank/DDBJ databases">
        <title>The genomes of 5 underutilized Papilionoideae crops provide insights into root nodulation and disease resistanc.</title>
        <authorList>
            <person name="Yuan L."/>
        </authorList>
    </citation>
    <scope>NUCLEOTIDE SEQUENCE [LARGE SCALE GENOMIC DNA]</scope>
    <source>
        <strain evidence="1">ZHUSHIDOU_FW_LH</strain>
        <tissue evidence="1">Leaf</tissue>
    </source>
</reference>
<evidence type="ECO:0000313" key="1">
    <source>
        <dbReference type="EMBL" id="KAK7251135.1"/>
    </source>
</evidence>
<accession>A0AAN9HT69</accession>
<evidence type="ECO:0000313" key="2">
    <source>
        <dbReference type="Proteomes" id="UP001372338"/>
    </source>
</evidence>
<organism evidence="1 2">
    <name type="scientific">Crotalaria pallida</name>
    <name type="common">Smooth rattlebox</name>
    <name type="synonym">Crotalaria striata</name>
    <dbReference type="NCBI Taxonomy" id="3830"/>
    <lineage>
        <taxon>Eukaryota</taxon>
        <taxon>Viridiplantae</taxon>
        <taxon>Streptophyta</taxon>
        <taxon>Embryophyta</taxon>
        <taxon>Tracheophyta</taxon>
        <taxon>Spermatophyta</taxon>
        <taxon>Magnoliopsida</taxon>
        <taxon>eudicotyledons</taxon>
        <taxon>Gunneridae</taxon>
        <taxon>Pentapetalae</taxon>
        <taxon>rosids</taxon>
        <taxon>fabids</taxon>
        <taxon>Fabales</taxon>
        <taxon>Fabaceae</taxon>
        <taxon>Papilionoideae</taxon>
        <taxon>50 kb inversion clade</taxon>
        <taxon>genistoids sensu lato</taxon>
        <taxon>core genistoids</taxon>
        <taxon>Crotalarieae</taxon>
        <taxon>Crotalaria</taxon>
    </lineage>
</organism>
<dbReference type="Proteomes" id="UP001372338">
    <property type="component" value="Unassembled WGS sequence"/>
</dbReference>
<comment type="caution">
    <text evidence="1">The sequence shown here is derived from an EMBL/GenBank/DDBJ whole genome shotgun (WGS) entry which is preliminary data.</text>
</comment>
<gene>
    <name evidence="1" type="ORF">RIF29_34069</name>
</gene>
<proteinExistence type="predicted"/>
<protein>
    <submittedName>
        <fullName evidence="1">Uncharacterized protein</fullName>
    </submittedName>
</protein>